<sequence length="586" mass="62723">MTSPAPEWGTCRIRGTWVDLLGTPMAGYISVTASPKVLLAAQSDRIIVPVARKVNLDENGSVDFTVPATDDLDINPTGWTYTINEQFTVGGGRSYAIQAPEGGDLQLSDIAPVPTANGTAIVVGPPGADAIANRVTVSSWETERGSAPYYIAHRGSGDIIPENSMEAFEWAIQHGARCMEVSVHLTLDGVLVVNHDATWDRTTNATGAIASQPSSVLRSTQISKMTQTGAAWSGTNGPKVVLFEEILRRYGGMVVMCAEAKADAAYTPMVAMIERYGLKDSTIIKAFHSSPRIAEAKSAGYKVFGYFGNKAEITQAAVDSLVSRGVDYIVIPYFDGDVLTPMPDAEVTRCTATGKSVWMYPLHRRYDIGYNVARGVSGFVTSGYGYVNTSTPRSLTDSWWTQAIAPGELTLDQSGASYAPGWAAPNILTLGRTGRHFLSLGAVPNPSDTYTVDFDARWDTLPADTTTNLTLAFGRATDQYYEHQYGKGNGYHAILRANGQLQLYAHVDGSTAGSQLGSTVTTAAPTAGTWMHFRVTVTPTDITWTRTDVGAPNSITVTNSANRGGYLHMGKSSTDGVLALRNLAIS</sequence>
<protein>
    <recommendedName>
        <fullName evidence="1">GP-PDE domain-containing protein</fullName>
    </recommendedName>
</protein>
<evidence type="ECO:0000259" key="1">
    <source>
        <dbReference type="PROSITE" id="PS51704"/>
    </source>
</evidence>
<dbReference type="PANTHER" id="PTHR46211:SF14">
    <property type="entry name" value="GLYCEROPHOSPHODIESTER PHOSPHODIESTERASE"/>
    <property type="match status" value="1"/>
</dbReference>
<dbReference type="PANTHER" id="PTHR46211">
    <property type="entry name" value="GLYCEROPHOSPHORYL DIESTER PHOSPHODIESTERASE"/>
    <property type="match status" value="1"/>
</dbReference>
<dbReference type="CDD" id="cd08566">
    <property type="entry name" value="GDPD_AtGDE_like"/>
    <property type="match status" value="1"/>
</dbReference>
<feature type="domain" description="GP-PDE" evidence="1">
    <location>
        <begin position="148"/>
        <end position="392"/>
    </location>
</feature>
<dbReference type="Gene3D" id="3.20.20.190">
    <property type="entry name" value="Phosphatidylinositol (PI) phosphodiesterase"/>
    <property type="match status" value="1"/>
</dbReference>
<dbReference type="PROSITE" id="PS51704">
    <property type="entry name" value="GP_PDE"/>
    <property type="match status" value="1"/>
</dbReference>
<reference evidence="2 3" key="1">
    <citation type="journal article" date="2019" name="Int. J. Syst. Evol. Microbiol.">
        <title>The Global Catalogue of Microorganisms (GCM) 10K type strain sequencing project: providing services to taxonomists for standard genome sequencing and annotation.</title>
        <authorList>
            <consortium name="The Broad Institute Genomics Platform"/>
            <consortium name="The Broad Institute Genome Sequencing Center for Infectious Disease"/>
            <person name="Wu L."/>
            <person name="Ma J."/>
        </authorList>
    </citation>
    <scope>NUCLEOTIDE SEQUENCE [LARGE SCALE GENOMIC DNA]</scope>
    <source>
        <strain evidence="2 3">JCM 9383</strain>
    </source>
</reference>
<name>A0ABN3V150_9PSEU</name>
<proteinExistence type="predicted"/>
<gene>
    <name evidence="2" type="ORF">GCM10010470_02550</name>
</gene>
<evidence type="ECO:0000313" key="3">
    <source>
        <dbReference type="Proteomes" id="UP001500979"/>
    </source>
</evidence>
<keyword evidence="3" id="KW-1185">Reference proteome</keyword>
<organism evidence="2 3">
    <name type="scientific">Saccharopolyspora taberi</name>
    <dbReference type="NCBI Taxonomy" id="60895"/>
    <lineage>
        <taxon>Bacteria</taxon>
        <taxon>Bacillati</taxon>
        <taxon>Actinomycetota</taxon>
        <taxon>Actinomycetes</taxon>
        <taxon>Pseudonocardiales</taxon>
        <taxon>Pseudonocardiaceae</taxon>
        <taxon>Saccharopolyspora</taxon>
    </lineage>
</organism>
<evidence type="ECO:0000313" key="2">
    <source>
        <dbReference type="EMBL" id="GAA2774175.1"/>
    </source>
</evidence>
<comment type="caution">
    <text evidence="2">The sequence shown here is derived from an EMBL/GenBank/DDBJ whole genome shotgun (WGS) entry which is preliminary data.</text>
</comment>
<dbReference type="InterPro" id="IPR017946">
    <property type="entry name" value="PLC-like_Pdiesterase_TIM-brl"/>
</dbReference>
<dbReference type="SUPFAM" id="SSF51695">
    <property type="entry name" value="PLC-like phosphodiesterases"/>
    <property type="match status" value="1"/>
</dbReference>
<dbReference type="Gene3D" id="2.60.120.560">
    <property type="entry name" value="Exo-inulinase, domain 1"/>
    <property type="match status" value="1"/>
</dbReference>
<dbReference type="InterPro" id="IPR030395">
    <property type="entry name" value="GP_PDE_dom"/>
</dbReference>
<dbReference type="RefSeq" id="WP_344677435.1">
    <property type="nucleotide sequence ID" value="NZ_BAAAUX010000001.1"/>
</dbReference>
<dbReference type="Proteomes" id="UP001500979">
    <property type="component" value="Unassembled WGS sequence"/>
</dbReference>
<accession>A0ABN3V150</accession>
<dbReference type="Pfam" id="PF03009">
    <property type="entry name" value="GDPD"/>
    <property type="match status" value="1"/>
</dbReference>
<dbReference type="EMBL" id="BAAAUX010000001">
    <property type="protein sequence ID" value="GAA2774175.1"/>
    <property type="molecule type" value="Genomic_DNA"/>
</dbReference>